<dbReference type="Proteomes" id="UP000799640">
    <property type="component" value="Unassembled WGS sequence"/>
</dbReference>
<dbReference type="InterPro" id="IPR006876">
    <property type="entry name" value="LMBR1-like_membr_prot"/>
</dbReference>
<feature type="compositionally biased region" description="Gly residues" evidence="6">
    <location>
        <begin position="632"/>
        <end position="642"/>
    </location>
</feature>
<name>A0A6G1I5M4_9PEZI</name>
<feature type="transmembrane region" description="Helical" evidence="7">
    <location>
        <begin position="361"/>
        <end position="380"/>
    </location>
</feature>
<evidence type="ECO:0000256" key="7">
    <source>
        <dbReference type="SAM" id="Phobius"/>
    </source>
</evidence>
<keyword evidence="3 7" id="KW-0812">Transmembrane</keyword>
<dbReference type="OrthoDB" id="203099at2759"/>
<evidence type="ECO:0000256" key="3">
    <source>
        <dbReference type="ARBA" id="ARBA00022692"/>
    </source>
</evidence>
<dbReference type="InterPro" id="IPR051584">
    <property type="entry name" value="GPCR-associated_LMBR1"/>
</dbReference>
<organism evidence="8 9">
    <name type="scientific">Trichodelitschia bisporula</name>
    <dbReference type="NCBI Taxonomy" id="703511"/>
    <lineage>
        <taxon>Eukaryota</taxon>
        <taxon>Fungi</taxon>
        <taxon>Dikarya</taxon>
        <taxon>Ascomycota</taxon>
        <taxon>Pezizomycotina</taxon>
        <taxon>Dothideomycetes</taxon>
        <taxon>Dothideomycetes incertae sedis</taxon>
        <taxon>Phaeotrichales</taxon>
        <taxon>Phaeotrichaceae</taxon>
        <taxon>Trichodelitschia</taxon>
    </lineage>
</organism>
<protein>
    <submittedName>
        <fullName evidence="8">Uncharacterized protein</fullName>
    </submittedName>
</protein>
<dbReference type="AlphaFoldDB" id="A0A6G1I5M4"/>
<comment type="subcellular location">
    <subcellularLocation>
        <location evidence="1">Membrane</location>
        <topology evidence="1">Multi-pass membrane protein</topology>
    </subcellularLocation>
</comment>
<feature type="transmembrane region" description="Helical" evidence="7">
    <location>
        <begin position="410"/>
        <end position="431"/>
    </location>
</feature>
<sequence>MQGTMAAPVGSSIFVALAITFIAAIVLLLLRYYLPLRTTPAYLLVPVFLALAIPATIILLVPIDLASNASSETGVARGIWLPGRALLVGWRISYWLTFVLTWIVLPLLGSYSDSGYRDPKDRLLDALQSNARYQLTVLTLASLGAVYFFLTQGFHFESLKALIMALAYAWGLILAVFLMGHGLVALPRRLYATASPARRLRGLYIAAPKIHDSLMDAADELDGYEQAVAQLKLRKQGSALAFKDWIDELDDMCRSLPDARLPPSAAAVLPRAVTAPPPVITERYLADLTRRLKRARHKKTRYASEWTHLVDAAVRTQTTLDAASTQKLTFAGPSPYAGFLDRAVLLNPRARFHLYTHVLPALYYAGAGMCALASACILWSETTKPLAPKLSLVGLTIVHHPSSSRGQIGFAGQVIASLWLGYMFTCALFSISSVKVWGNRALVRRATYAESAAWYASYVARLSVPLAYNFGGFVPPTVFRASVFYGFLGRLIDLTHLGEGFDRWFPALILLPVIAAYAGLYRKVGGWVGFGDVVIDEQDPEEGGWREGRALVEREARGLAGSLSRVPARPRGGEREPLVAVDGPPEPRSAREAPAPREARPRARQPVVEDEEPEGFFADFAHRVRNTFEGVEGPGWFGGGDTARGAGARRGGDEEESPAWRSWFGRPGEGRVRL</sequence>
<dbReference type="GO" id="GO:0016020">
    <property type="term" value="C:membrane"/>
    <property type="evidence" value="ECO:0007669"/>
    <property type="project" value="UniProtKB-SubCell"/>
</dbReference>
<evidence type="ECO:0000313" key="8">
    <source>
        <dbReference type="EMBL" id="KAF2403603.1"/>
    </source>
</evidence>
<reference evidence="8" key="1">
    <citation type="journal article" date="2020" name="Stud. Mycol.">
        <title>101 Dothideomycetes genomes: a test case for predicting lifestyles and emergence of pathogens.</title>
        <authorList>
            <person name="Haridas S."/>
            <person name="Albert R."/>
            <person name="Binder M."/>
            <person name="Bloem J."/>
            <person name="Labutti K."/>
            <person name="Salamov A."/>
            <person name="Andreopoulos B."/>
            <person name="Baker S."/>
            <person name="Barry K."/>
            <person name="Bills G."/>
            <person name="Bluhm B."/>
            <person name="Cannon C."/>
            <person name="Castanera R."/>
            <person name="Culley D."/>
            <person name="Daum C."/>
            <person name="Ezra D."/>
            <person name="Gonzalez J."/>
            <person name="Henrissat B."/>
            <person name="Kuo A."/>
            <person name="Liang C."/>
            <person name="Lipzen A."/>
            <person name="Lutzoni F."/>
            <person name="Magnuson J."/>
            <person name="Mondo S."/>
            <person name="Nolan M."/>
            <person name="Ohm R."/>
            <person name="Pangilinan J."/>
            <person name="Park H.-J."/>
            <person name="Ramirez L."/>
            <person name="Alfaro M."/>
            <person name="Sun H."/>
            <person name="Tritt A."/>
            <person name="Yoshinaga Y."/>
            <person name="Zwiers L.-H."/>
            <person name="Turgeon B."/>
            <person name="Goodwin S."/>
            <person name="Spatafora J."/>
            <person name="Crous P."/>
            <person name="Grigoriev I."/>
        </authorList>
    </citation>
    <scope>NUCLEOTIDE SEQUENCE</scope>
    <source>
        <strain evidence="8">CBS 262.69</strain>
    </source>
</reference>
<feature type="transmembrane region" description="Helical" evidence="7">
    <location>
        <begin position="41"/>
        <end position="63"/>
    </location>
</feature>
<evidence type="ECO:0000313" key="9">
    <source>
        <dbReference type="Proteomes" id="UP000799640"/>
    </source>
</evidence>
<evidence type="ECO:0000256" key="1">
    <source>
        <dbReference type="ARBA" id="ARBA00004141"/>
    </source>
</evidence>
<feature type="transmembrane region" description="Helical" evidence="7">
    <location>
        <begin position="504"/>
        <end position="521"/>
    </location>
</feature>
<accession>A0A6G1I5M4</accession>
<evidence type="ECO:0000256" key="2">
    <source>
        <dbReference type="ARBA" id="ARBA00010487"/>
    </source>
</evidence>
<dbReference type="PANTHER" id="PTHR21355">
    <property type="entry name" value="G-PROTEIN COUPLED RECEPTOR-ASSOCIATED PROTEIN LMBRD2"/>
    <property type="match status" value="1"/>
</dbReference>
<evidence type="ECO:0000256" key="6">
    <source>
        <dbReference type="SAM" id="MobiDB-lite"/>
    </source>
</evidence>
<feature type="transmembrane region" description="Helical" evidence="7">
    <location>
        <begin position="12"/>
        <end position="34"/>
    </location>
</feature>
<comment type="similarity">
    <text evidence="2">Belongs to the LIMR family.</text>
</comment>
<feature type="region of interest" description="Disordered" evidence="6">
    <location>
        <begin position="630"/>
        <end position="674"/>
    </location>
</feature>
<feature type="transmembrane region" description="Helical" evidence="7">
    <location>
        <begin position="452"/>
        <end position="470"/>
    </location>
</feature>
<feature type="transmembrane region" description="Helical" evidence="7">
    <location>
        <begin position="92"/>
        <end position="112"/>
    </location>
</feature>
<keyword evidence="9" id="KW-1185">Reference proteome</keyword>
<gene>
    <name evidence="8" type="ORF">EJ06DRAFT_504806</name>
</gene>
<feature type="transmembrane region" description="Helical" evidence="7">
    <location>
        <begin position="133"/>
        <end position="150"/>
    </location>
</feature>
<dbReference type="EMBL" id="ML996689">
    <property type="protein sequence ID" value="KAF2403603.1"/>
    <property type="molecule type" value="Genomic_DNA"/>
</dbReference>
<dbReference type="Pfam" id="PF04791">
    <property type="entry name" value="LMBR1"/>
    <property type="match status" value="1"/>
</dbReference>
<proteinExistence type="inferred from homology"/>
<evidence type="ECO:0000256" key="5">
    <source>
        <dbReference type="ARBA" id="ARBA00023136"/>
    </source>
</evidence>
<feature type="transmembrane region" description="Helical" evidence="7">
    <location>
        <begin position="162"/>
        <end position="186"/>
    </location>
</feature>
<evidence type="ECO:0000256" key="4">
    <source>
        <dbReference type="ARBA" id="ARBA00022989"/>
    </source>
</evidence>
<keyword evidence="4 7" id="KW-1133">Transmembrane helix</keyword>
<dbReference type="PANTHER" id="PTHR21355:SF0">
    <property type="entry name" value="G-PROTEIN COUPLED RECEPTOR-ASSOCIATED PROTEIN LMBRD2"/>
    <property type="match status" value="1"/>
</dbReference>
<feature type="region of interest" description="Disordered" evidence="6">
    <location>
        <begin position="562"/>
        <end position="612"/>
    </location>
</feature>
<feature type="compositionally biased region" description="Basic and acidic residues" evidence="6">
    <location>
        <begin position="588"/>
        <end position="601"/>
    </location>
</feature>
<keyword evidence="5 7" id="KW-0472">Membrane</keyword>